<accession>A0A4S4D3W4</accession>
<feature type="coiled-coil region" evidence="1">
    <location>
        <begin position="401"/>
        <end position="457"/>
    </location>
</feature>
<dbReference type="SUPFAM" id="SSF46689">
    <property type="entry name" value="Homeodomain-like"/>
    <property type="match status" value="2"/>
</dbReference>
<dbReference type="InterPro" id="IPR018253">
    <property type="entry name" value="DnaJ_domain_CS"/>
</dbReference>
<dbReference type="InterPro" id="IPR017884">
    <property type="entry name" value="SANT_dom"/>
</dbReference>
<feature type="domain" description="SANT" evidence="5">
    <location>
        <begin position="691"/>
        <end position="746"/>
    </location>
</feature>
<dbReference type="GO" id="GO:0043022">
    <property type="term" value="F:ribosome binding"/>
    <property type="evidence" value="ECO:0007669"/>
    <property type="project" value="InterPro"/>
</dbReference>
<evidence type="ECO:0008006" key="8">
    <source>
        <dbReference type="Google" id="ProtNLM"/>
    </source>
</evidence>
<dbReference type="FunFam" id="1.10.10.60:FF:000416">
    <property type="entry name" value="Myb family transcription factor"/>
    <property type="match status" value="1"/>
</dbReference>
<dbReference type="CDD" id="cd00167">
    <property type="entry name" value="SANT"/>
    <property type="match status" value="2"/>
</dbReference>
<dbReference type="PANTHER" id="PTHR43999:SF1">
    <property type="entry name" value="DNAJ HOMOLOG SUBFAMILY C MEMBER 2"/>
    <property type="match status" value="1"/>
</dbReference>
<dbReference type="Gene3D" id="1.10.10.60">
    <property type="entry name" value="Homeodomain-like"/>
    <property type="match status" value="2"/>
</dbReference>
<evidence type="ECO:0000259" key="5">
    <source>
        <dbReference type="PROSITE" id="PS51293"/>
    </source>
</evidence>
<evidence type="ECO:0000256" key="1">
    <source>
        <dbReference type="SAM" id="Coils"/>
    </source>
</evidence>
<dbReference type="Pfam" id="PF00226">
    <property type="entry name" value="DnaJ"/>
    <property type="match status" value="1"/>
</dbReference>
<dbReference type="InterPro" id="IPR036869">
    <property type="entry name" value="J_dom_sf"/>
</dbReference>
<feature type="compositionally biased region" description="Polar residues" evidence="2">
    <location>
        <begin position="665"/>
        <end position="674"/>
    </location>
</feature>
<dbReference type="PANTHER" id="PTHR43999">
    <property type="entry name" value="DNAJ HOMOLOG SUBFAMILY C MEMBER 2"/>
    <property type="match status" value="1"/>
</dbReference>
<dbReference type="PROSITE" id="PS00636">
    <property type="entry name" value="DNAJ_1"/>
    <property type="match status" value="1"/>
</dbReference>
<dbReference type="SMART" id="SM00271">
    <property type="entry name" value="DnaJ"/>
    <property type="match status" value="1"/>
</dbReference>
<evidence type="ECO:0000313" key="6">
    <source>
        <dbReference type="EMBL" id="THF97011.1"/>
    </source>
</evidence>
<keyword evidence="7" id="KW-1185">Reference proteome</keyword>
<comment type="caution">
    <text evidence="6">The sequence shown here is derived from an EMBL/GenBank/DDBJ whole genome shotgun (WGS) entry which is preliminary data.</text>
</comment>
<evidence type="ECO:0000259" key="4">
    <source>
        <dbReference type="PROSITE" id="PS50090"/>
    </source>
</evidence>
<dbReference type="GO" id="GO:0006450">
    <property type="term" value="P:regulation of translational fidelity"/>
    <property type="evidence" value="ECO:0007669"/>
    <property type="project" value="InterPro"/>
</dbReference>
<dbReference type="AlphaFoldDB" id="A0A4S4D3W4"/>
<dbReference type="CDD" id="cd06257">
    <property type="entry name" value="DnaJ"/>
    <property type="match status" value="1"/>
</dbReference>
<feature type="domain" description="Myb-like" evidence="4">
    <location>
        <begin position="558"/>
        <end position="613"/>
    </location>
</feature>
<feature type="domain" description="J" evidence="3">
    <location>
        <begin position="200"/>
        <end position="282"/>
    </location>
</feature>
<dbReference type="SUPFAM" id="SSF46565">
    <property type="entry name" value="Chaperone J-domain"/>
    <property type="match status" value="1"/>
</dbReference>
<dbReference type="InterPro" id="IPR044634">
    <property type="entry name" value="Zuotin/DnaJC2"/>
</dbReference>
<dbReference type="InterPro" id="IPR009057">
    <property type="entry name" value="Homeodomain-like_sf"/>
</dbReference>
<feature type="region of interest" description="Disordered" evidence="2">
    <location>
        <begin position="160"/>
        <end position="197"/>
    </location>
</feature>
<name>A0A4S4D3W4_CAMSN</name>
<dbReference type="SMART" id="SM00717">
    <property type="entry name" value="SANT"/>
    <property type="match status" value="2"/>
</dbReference>
<dbReference type="EMBL" id="SDRB02012667">
    <property type="protein sequence ID" value="THF97011.1"/>
    <property type="molecule type" value="Genomic_DNA"/>
</dbReference>
<dbReference type="GO" id="GO:0030544">
    <property type="term" value="F:Hsp70 protein binding"/>
    <property type="evidence" value="ECO:0007669"/>
    <property type="project" value="InterPro"/>
</dbReference>
<proteinExistence type="predicted"/>
<gene>
    <name evidence="6" type="ORF">TEA_029733</name>
</gene>
<sequence>MVEITPSQRGYIPSELHSRDHHWGYILEITIGDQTCRERKLGGKRKMCGGKRKEKRKSHYEQFSLSFKAGNFKAPKAASQTLASPSTATLDLTPFLQSLRFLIMAPKTSVQLISYSQEIVDGEPIYVSSNCLPIKACKFEPAGHSFHTAALRLSGLFEEEDADGGEQNVSNDKEQEYVPSSESYSTKGKKKSGAEGKQQDHYALLGLSHLRYLATEEQIRKSYRETALKHHPDKQAALLLAEETETAKQAKKDEIENHFKAIQEAYEVLIDPARRRIYDSTDEFDDEIPTDCAPRDFFKVFGPAFMRNGRWSVNQPIPSLGDESTALKEVDSFYNFWYSFKSWREFPNEDEFDLEQAESRDHKRWMERQNAKLTEKARKEDYARIRALVDNAYKRDPRIQKRKEEEKAEKQKKKEAKYLAKKLQEEEAIRIAEEQRRQKEEEERLAAEAALHQKKTREKEKKLLRKERTRFRTLSGPVLSQHLLDVTKDDVESLCLSLEIEQLRNLCEKIEAKEGLEKAKLLKEALGCNHNLEEDQKQDKTPKENGSVAVNGSVILSSSEKKEKPWGREEIEILRKGVQKYPKGTSRRWEVISEYIGTGRSVEEILKATKTVLLQKPDNAKAFDSFLEKRKPAQSIASPLTTREETEGVSTSNGLDGNDAKTANAKESSSQGSNPKKLDDVIGDDGASLSSDQDVWSAVQERALVQALKTFPKETSQRWERVAAAIPGKNVNQCKKKFALLKENFRNKKNVV</sequence>
<dbReference type="PROSITE" id="PS51293">
    <property type="entry name" value="SANT"/>
    <property type="match status" value="1"/>
</dbReference>
<dbReference type="Pfam" id="PF21884">
    <property type="entry name" value="ZUO1-like_ZHD"/>
    <property type="match status" value="1"/>
</dbReference>
<keyword evidence="1" id="KW-0175">Coiled coil</keyword>
<dbReference type="STRING" id="542762.A0A4S4D3W4"/>
<dbReference type="InterPro" id="IPR001623">
    <property type="entry name" value="DnaJ_domain"/>
</dbReference>
<evidence type="ECO:0000256" key="2">
    <source>
        <dbReference type="SAM" id="MobiDB-lite"/>
    </source>
</evidence>
<dbReference type="Gene3D" id="1.10.287.110">
    <property type="entry name" value="DnaJ domain"/>
    <property type="match status" value="1"/>
</dbReference>
<feature type="region of interest" description="Disordered" evidence="2">
    <location>
        <begin position="633"/>
        <end position="684"/>
    </location>
</feature>
<dbReference type="PRINTS" id="PR00625">
    <property type="entry name" value="JDOMAIN"/>
</dbReference>
<dbReference type="Pfam" id="PF23082">
    <property type="entry name" value="Myb_DNA-binding_2"/>
    <property type="match status" value="1"/>
</dbReference>
<dbReference type="GO" id="GO:0051083">
    <property type="term" value="P:'de novo' cotranslational protein folding"/>
    <property type="evidence" value="ECO:0007669"/>
    <property type="project" value="InterPro"/>
</dbReference>
<dbReference type="Proteomes" id="UP000306102">
    <property type="component" value="Unassembled WGS sequence"/>
</dbReference>
<dbReference type="InterPro" id="IPR054076">
    <property type="entry name" value="ZUO1-like_ZHD"/>
</dbReference>
<dbReference type="PROSITE" id="PS50076">
    <property type="entry name" value="DNAJ_2"/>
    <property type="match status" value="1"/>
</dbReference>
<organism evidence="6 7">
    <name type="scientific">Camellia sinensis var. sinensis</name>
    <name type="common">China tea</name>
    <dbReference type="NCBI Taxonomy" id="542762"/>
    <lineage>
        <taxon>Eukaryota</taxon>
        <taxon>Viridiplantae</taxon>
        <taxon>Streptophyta</taxon>
        <taxon>Embryophyta</taxon>
        <taxon>Tracheophyta</taxon>
        <taxon>Spermatophyta</taxon>
        <taxon>Magnoliopsida</taxon>
        <taxon>eudicotyledons</taxon>
        <taxon>Gunneridae</taxon>
        <taxon>Pentapetalae</taxon>
        <taxon>asterids</taxon>
        <taxon>Ericales</taxon>
        <taxon>Theaceae</taxon>
        <taxon>Camellia</taxon>
    </lineage>
</organism>
<dbReference type="Pfam" id="PF00249">
    <property type="entry name" value="Myb_DNA-binding"/>
    <property type="match status" value="1"/>
</dbReference>
<reference evidence="6 7" key="1">
    <citation type="journal article" date="2018" name="Proc. Natl. Acad. Sci. U.S.A.">
        <title>Draft genome sequence of Camellia sinensis var. sinensis provides insights into the evolution of the tea genome and tea quality.</title>
        <authorList>
            <person name="Wei C."/>
            <person name="Yang H."/>
            <person name="Wang S."/>
            <person name="Zhao J."/>
            <person name="Liu C."/>
            <person name="Gao L."/>
            <person name="Xia E."/>
            <person name="Lu Y."/>
            <person name="Tai Y."/>
            <person name="She G."/>
            <person name="Sun J."/>
            <person name="Cao H."/>
            <person name="Tong W."/>
            <person name="Gao Q."/>
            <person name="Li Y."/>
            <person name="Deng W."/>
            <person name="Jiang X."/>
            <person name="Wang W."/>
            <person name="Chen Q."/>
            <person name="Zhang S."/>
            <person name="Li H."/>
            <person name="Wu J."/>
            <person name="Wang P."/>
            <person name="Li P."/>
            <person name="Shi C."/>
            <person name="Zheng F."/>
            <person name="Jian J."/>
            <person name="Huang B."/>
            <person name="Shan D."/>
            <person name="Shi M."/>
            <person name="Fang C."/>
            <person name="Yue Y."/>
            <person name="Li F."/>
            <person name="Li D."/>
            <person name="Wei S."/>
            <person name="Han B."/>
            <person name="Jiang C."/>
            <person name="Yin Y."/>
            <person name="Xia T."/>
            <person name="Zhang Z."/>
            <person name="Bennetzen J.L."/>
            <person name="Zhao S."/>
            <person name="Wan X."/>
        </authorList>
    </citation>
    <scope>NUCLEOTIDE SEQUENCE [LARGE SCALE GENOMIC DNA]</scope>
    <source>
        <strain evidence="7">cv. Shuchazao</strain>
        <tissue evidence="6">Leaf</tissue>
    </source>
</reference>
<evidence type="ECO:0000259" key="3">
    <source>
        <dbReference type="PROSITE" id="PS50076"/>
    </source>
</evidence>
<dbReference type="PROSITE" id="PS50090">
    <property type="entry name" value="MYB_LIKE"/>
    <property type="match status" value="2"/>
</dbReference>
<protein>
    <recommendedName>
        <fullName evidence="8">DnaJ homolog subfamily C member 2</fullName>
    </recommendedName>
</protein>
<dbReference type="GO" id="GO:0005829">
    <property type="term" value="C:cytosol"/>
    <property type="evidence" value="ECO:0007669"/>
    <property type="project" value="TreeGrafter"/>
</dbReference>
<evidence type="ECO:0000313" key="7">
    <source>
        <dbReference type="Proteomes" id="UP000306102"/>
    </source>
</evidence>
<dbReference type="InterPro" id="IPR001005">
    <property type="entry name" value="SANT/Myb"/>
</dbReference>
<feature type="domain" description="Myb-like" evidence="4">
    <location>
        <begin position="696"/>
        <end position="738"/>
    </location>
</feature>